<organism evidence="2 3">
    <name type="scientific">Solanum tuberosum</name>
    <name type="common">Potato</name>
    <dbReference type="NCBI Taxonomy" id="4113"/>
    <lineage>
        <taxon>Eukaryota</taxon>
        <taxon>Viridiplantae</taxon>
        <taxon>Streptophyta</taxon>
        <taxon>Embryophyta</taxon>
        <taxon>Tracheophyta</taxon>
        <taxon>Spermatophyta</taxon>
        <taxon>Magnoliopsida</taxon>
        <taxon>eudicotyledons</taxon>
        <taxon>Gunneridae</taxon>
        <taxon>Pentapetalae</taxon>
        <taxon>asterids</taxon>
        <taxon>lamiids</taxon>
        <taxon>Solanales</taxon>
        <taxon>Solanaceae</taxon>
        <taxon>Solanoideae</taxon>
        <taxon>Solaneae</taxon>
        <taxon>Solanum</taxon>
    </lineage>
</organism>
<keyword evidence="3" id="KW-1185">Reference proteome</keyword>
<feature type="coiled-coil region" evidence="1">
    <location>
        <begin position="86"/>
        <end position="113"/>
    </location>
</feature>
<keyword evidence="1" id="KW-0175">Coiled coil</keyword>
<comment type="caution">
    <text evidence="2">The sequence shown here is derived from an EMBL/GenBank/DDBJ whole genome shotgun (WGS) entry which is preliminary data.</text>
</comment>
<name>A0ABQ7UUT7_SOLTU</name>
<accession>A0ABQ7UUT7</accession>
<gene>
    <name evidence="2" type="ORF">KY290_025166</name>
</gene>
<proteinExistence type="predicted"/>
<dbReference type="Proteomes" id="UP000826656">
    <property type="component" value="Unassembled WGS sequence"/>
</dbReference>
<dbReference type="PANTHER" id="PTHR33499">
    <property type="entry name" value="OS12G0282400 PROTEIN-RELATED"/>
    <property type="match status" value="1"/>
</dbReference>
<dbReference type="PANTHER" id="PTHR33499:SF26">
    <property type="entry name" value="DUF4216 DOMAIN-CONTAINING PROTEIN"/>
    <property type="match status" value="1"/>
</dbReference>
<evidence type="ECO:0000313" key="3">
    <source>
        <dbReference type="Proteomes" id="UP000826656"/>
    </source>
</evidence>
<evidence type="ECO:0000256" key="1">
    <source>
        <dbReference type="SAM" id="Coils"/>
    </source>
</evidence>
<reference evidence="2 3" key="1">
    <citation type="journal article" date="2021" name="bioRxiv">
        <title>Chromosome-scale and haplotype-resolved genome assembly of a tetraploid potato cultivar.</title>
        <authorList>
            <person name="Sun H."/>
            <person name="Jiao W.-B."/>
            <person name="Krause K."/>
            <person name="Campoy J.A."/>
            <person name="Goel M."/>
            <person name="Folz-Donahue K."/>
            <person name="Kukat C."/>
            <person name="Huettel B."/>
            <person name="Schneeberger K."/>
        </authorList>
    </citation>
    <scope>NUCLEOTIDE SEQUENCE [LARGE SCALE GENOMIC DNA]</scope>
    <source>
        <strain evidence="2">SolTubOtavaFocal</strain>
        <tissue evidence="2">Leaves</tissue>
    </source>
</reference>
<dbReference type="EMBL" id="JAIVGD010000018">
    <property type="protein sequence ID" value="KAH0754896.1"/>
    <property type="molecule type" value="Genomic_DNA"/>
</dbReference>
<protein>
    <submittedName>
        <fullName evidence="2">Uncharacterized protein</fullName>
    </submittedName>
</protein>
<evidence type="ECO:0000313" key="2">
    <source>
        <dbReference type="EMBL" id="KAH0754896.1"/>
    </source>
</evidence>
<sequence length="121" mass="13545">MQINVSLPPSIDQVMNHSQTIEKGSSNPTKARSTRNAANRATLKMIHHIGSKPIRENIYQKVKDLKGGTSSKAESSSALCSTREDIKSLNEENKSLNDHLSTLEVEMKELMKMKEFFATQQ</sequence>